<dbReference type="Proteomes" id="UP001170717">
    <property type="component" value="Unassembled WGS sequence"/>
</dbReference>
<proteinExistence type="predicted"/>
<sequence length="72" mass="8438">MKTPIIPLSYEQWKHCIIVECGIPLTATFVDERIAAMSDVKNEYTRQFLICYGKNHYENTLRWLTQAKESLS</sequence>
<protein>
    <submittedName>
        <fullName evidence="1">Uncharacterized protein</fullName>
    </submittedName>
</protein>
<name>A0AAW7Z3R3_9ALTE</name>
<comment type="caution">
    <text evidence="1">The sequence shown here is derived from an EMBL/GenBank/DDBJ whole genome shotgun (WGS) entry which is preliminary data.</text>
</comment>
<organism evidence="1 2">
    <name type="scientific">Alteromonas stellipolaris</name>
    <dbReference type="NCBI Taxonomy" id="233316"/>
    <lineage>
        <taxon>Bacteria</taxon>
        <taxon>Pseudomonadati</taxon>
        <taxon>Pseudomonadota</taxon>
        <taxon>Gammaproteobacteria</taxon>
        <taxon>Alteromonadales</taxon>
        <taxon>Alteromonadaceae</taxon>
        <taxon>Alteromonas/Salinimonas group</taxon>
        <taxon>Alteromonas</taxon>
    </lineage>
</organism>
<dbReference type="EMBL" id="JAUOQI010000003">
    <property type="protein sequence ID" value="MDO6576857.1"/>
    <property type="molecule type" value="Genomic_DNA"/>
</dbReference>
<dbReference type="AlphaFoldDB" id="A0AAW7Z3R3"/>
<gene>
    <name evidence="1" type="ORF">Q4527_05605</name>
</gene>
<accession>A0AAW7Z3R3</accession>
<dbReference type="GeneID" id="83259991"/>
<dbReference type="RefSeq" id="WP_061998058.1">
    <property type="nucleotide sequence ID" value="NZ_CAXIBE010000011.1"/>
</dbReference>
<evidence type="ECO:0000313" key="1">
    <source>
        <dbReference type="EMBL" id="MDO6576857.1"/>
    </source>
</evidence>
<reference evidence="1" key="1">
    <citation type="submission" date="2023-07" db="EMBL/GenBank/DDBJ databases">
        <title>Genome content predicts the carbon catabolic preferences of heterotrophic bacteria.</title>
        <authorList>
            <person name="Gralka M."/>
        </authorList>
    </citation>
    <scope>NUCLEOTIDE SEQUENCE</scope>
    <source>
        <strain evidence="1">F2M12</strain>
    </source>
</reference>
<evidence type="ECO:0000313" key="2">
    <source>
        <dbReference type="Proteomes" id="UP001170717"/>
    </source>
</evidence>